<proteinExistence type="inferred from homology"/>
<keyword evidence="8" id="KW-0234">DNA repair</keyword>
<dbReference type="InterPro" id="IPR022656">
    <property type="entry name" value="XPA_C"/>
</dbReference>
<feature type="compositionally biased region" description="Polar residues" evidence="12">
    <location>
        <begin position="73"/>
        <end position="87"/>
    </location>
</feature>
<dbReference type="AlphaFoldDB" id="A0A6A6VJT9"/>
<evidence type="ECO:0000256" key="3">
    <source>
        <dbReference type="ARBA" id="ARBA00022723"/>
    </source>
</evidence>
<evidence type="ECO:0000256" key="1">
    <source>
        <dbReference type="ARBA" id="ARBA00004123"/>
    </source>
</evidence>
<keyword evidence="5" id="KW-0863">Zinc-finger</keyword>
<dbReference type="GO" id="GO:0000110">
    <property type="term" value="C:nucleotide-excision repair factor 1 complex"/>
    <property type="evidence" value="ECO:0007669"/>
    <property type="project" value="TreeGrafter"/>
</dbReference>
<evidence type="ECO:0000256" key="11">
    <source>
        <dbReference type="SAM" id="Coils"/>
    </source>
</evidence>
<evidence type="ECO:0000256" key="12">
    <source>
        <dbReference type="SAM" id="MobiDB-lite"/>
    </source>
</evidence>
<dbReference type="PANTHER" id="PTHR10142:SF0">
    <property type="entry name" value="DNA REPAIR PROTEIN COMPLEMENTING XP-A CELLS"/>
    <property type="match status" value="1"/>
</dbReference>
<evidence type="ECO:0000259" key="13">
    <source>
        <dbReference type="Pfam" id="PF05181"/>
    </source>
</evidence>
<reference evidence="14" key="1">
    <citation type="journal article" date="2020" name="Stud. Mycol.">
        <title>101 Dothideomycetes genomes: a test case for predicting lifestyles and emergence of pathogens.</title>
        <authorList>
            <person name="Haridas S."/>
            <person name="Albert R."/>
            <person name="Binder M."/>
            <person name="Bloem J."/>
            <person name="Labutti K."/>
            <person name="Salamov A."/>
            <person name="Andreopoulos B."/>
            <person name="Baker S."/>
            <person name="Barry K."/>
            <person name="Bills G."/>
            <person name="Bluhm B."/>
            <person name="Cannon C."/>
            <person name="Castanera R."/>
            <person name="Culley D."/>
            <person name="Daum C."/>
            <person name="Ezra D."/>
            <person name="Gonzalez J."/>
            <person name="Henrissat B."/>
            <person name="Kuo A."/>
            <person name="Liang C."/>
            <person name="Lipzen A."/>
            <person name="Lutzoni F."/>
            <person name="Magnuson J."/>
            <person name="Mondo S."/>
            <person name="Nolan M."/>
            <person name="Ohm R."/>
            <person name="Pangilinan J."/>
            <person name="Park H.-J."/>
            <person name="Ramirez L."/>
            <person name="Alfaro M."/>
            <person name="Sun H."/>
            <person name="Tritt A."/>
            <person name="Yoshinaga Y."/>
            <person name="Zwiers L.-H."/>
            <person name="Turgeon B."/>
            <person name="Goodwin S."/>
            <person name="Spatafora J."/>
            <person name="Crous P."/>
            <person name="Grigoriev I."/>
        </authorList>
    </citation>
    <scope>NUCLEOTIDE SEQUENCE</scope>
    <source>
        <strain evidence="14">CBS 119925</strain>
    </source>
</reference>
<dbReference type="CDD" id="cd21077">
    <property type="entry name" value="DBD_Rad14"/>
    <property type="match status" value="1"/>
</dbReference>
<dbReference type="Proteomes" id="UP000799440">
    <property type="component" value="Unassembled WGS sequence"/>
</dbReference>
<evidence type="ECO:0000256" key="8">
    <source>
        <dbReference type="ARBA" id="ARBA00023204"/>
    </source>
</evidence>
<organism evidence="14 15">
    <name type="scientific">Sporormia fimetaria CBS 119925</name>
    <dbReference type="NCBI Taxonomy" id="1340428"/>
    <lineage>
        <taxon>Eukaryota</taxon>
        <taxon>Fungi</taxon>
        <taxon>Dikarya</taxon>
        <taxon>Ascomycota</taxon>
        <taxon>Pezizomycotina</taxon>
        <taxon>Dothideomycetes</taxon>
        <taxon>Pleosporomycetidae</taxon>
        <taxon>Pleosporales</taxon>
        <taxon>Sporormiaceae</taxon>
        <taxon>Sporormia</taxon>
    </lineage>
</organism>
<keyword evidence="6" id="KW-0862">Zinc</keyword>
<keyword evidence="4" id="KW-0227">DNA damage</keyword>
<dbReference type="Pfam" id="PF01286">
    <property type="entry name" value="XPA_N"/>
    <property type="match status" value="1"/>
</dbReference>
<dbReference type="NCBIfam" id="TIGR00598">
    <property type="entry name" value="rad14"/>
    <property type="match status" value="1"/>
</dbReference>
<dbReference type="GO" id="GO:0006284">
    <property type="term" value="P:base-excision repair"/>
    <property type="evidence" value="ECO:0007669"/>
    <property type="project" value="TreeGrafter"/>
</dbReference>
<comment type="similarity">
    <text evidence="2">Belongs to the XPA family.</text>
</comment>
<feature type="domain" description="XPA C-terminal" evidence="13">
    <location>
        <begin position="243"/>
        <end position="293"/>
    </location>
</feature>
<keyword evidence="9" id="KW-0539">Nucleus</keyword>
<keyword evidence="7" id="KW-0238">DNA-binding</keyword>
<feature type="compositionally biased region" description="Basic and acidic residues" evidence="12">
    <location>
        <begin position="18"/>
        <end position="31"/>
    </location>
</feature>
<evidence type="ECO:0000256" key="6">
    <source>
        <dbReference type="ARBA" id="ARBA00022833"/>
    </source>
</evidence>
<dbReference type="GO" id="GO:0070914">
    <property type="term" value="P:UV-damage excision repair"/>
    <property type="evidence" value="ECO:0007669"/>
    <property type="project" value="TreeGrafter"/>
</dbReference>
<keyword evidence="15" id="KW-1185">Reference proteome</keyword>
<dbReference type="PANTHER" id="PTHR10142">
    <property type="entry name" value="DNA REPAIR PROTEIN COMPLEMENTING XP-A CELLS"/>
    <property type="match status" value="1"/>
</dbReference>
<dbReference type="EMBL" id="MU006564">
    <property type="protein sequence ID" value="KAF2750069.1"/>
    <property type="molecule type" value="Genomic_DNA"/>
</dbReference>
<evidence type="ECO:0000256" key="10">
    <source>
        <dbReference type="ARBA" id="ARBA00072989"/>
    </source>
</evidence>
<dbReference type="Gene3D" id="3.90.530.10">
    <property type="entry name" value="XPA C-terminal domain"/>
    <property type="match status" value="1"/>
</dbReference>
<accession>A0A6A6VJT9</accession>
<dbReference type="FunFam" id="3.90.530.10:FF:000003">
    <property type="entry name" value="Dna repair rad14 protein"/>
    <property type="match status" value="1"/>
</dbReference>
<comment type="subcellular location">
    <subcellularLocation>
        <location evidence="1">Nucleus</location>
    </subcellularLocation>
</comment>
<feature type="coiled-coil region" evidence="11">
    <location>
        <begin position="173"/>
        <end position="200"/>
    </location>
</feature>
<keyword evidence="11" id="KW-0175">Coiled coil</keyword>
<dbReference type="InterPro" id="IPR009061">
    <property type="entry name" value="DNA-bd_dom_put_sf"/>
</dbReference>
<evidence type="ECO:0000256" key="5">
    <source>
        <dbReference type="ARBA" id="ARBA00022771"/>
    </source>
</evidence>
<evidence type="ECO:0000313" key="15">
    <source>
        <dbReference type="Proteomes" id="UP000799440"/>
    </source>
</evidence>
<dbReference type="InterPro" id="IPR000465">
    <property type="entry name" value="XPA/RAD14"/>
</dbReference>
<keyword evidence="3" id="KW-0479">Metal-binding</keyword>
<dbReference type="GO" id="GO:0003684">
    <property type="term" value="F:damaged DNA binding"/>
    <property type="evidence" value="ECO:0007669"/>
    <property type="project" value="InterPro"/>
</dbReference>
<evidence type="ECO:0000256" key="2">
    <source>
        <dbReference type="ARBA" id="ARBA00005548"/>
    </source>
</evidence>
<feature type="region of interest" description="Disordered" evidence="12">
    <location>
        <begin position="1"/>
        <end position="94"/>
    </location>
</feature>
<feature type="compositionally biased region" description="Basic and acidic residues" evidence="12">
    <location>
        <begin position="134"/>
        <end position="144"/>
    </location>
</feature>
<evidence type="ECO:0000313" key="14">
    <source>
        <dbReference type="EMBL" id="KAF2750069.1"/>
    </source>
</evidence>
<dbReference type="OrthoDB" id="5368863at2759"/>
<evidence type="ECO:0000256" key="7">
    <source>
        <dbReference type="ARBA" id="ARBA00023125"/>
    </source>
</evidence>
<feature type="compositionally biased region" description="Polar residues" evidence="12">
    <location>
        <begin position="54"/>
        <end position="65"/>
    </location>
</feature>
<dbReference type="InterPro" id="IPR037129">
    <property type="entry name" value="XPA_sf"/>
</dbReference>
<evidence type="ECO:0000256" key="4">
    <source>
        <dbReference type="ARBA" id="ARBA00022763"/>
    </source>
</evidence>
<feature type="compositionally biased region" description="Pro residues" evidence="12">
    <location>
        <begin position="1"/>
        <end position="12"/>
    </location>
</feature>
<protein>
    <recommendedName>
        <fullName evidence="10">DNA repair protein RAD14</fullName>
    </recommendedName>
</protein>
<dbReference type="InterPro" id="IPR022652">
    <property type="entry name" value="Znf_XPA_CS"/>
</dbReference>
<feature type="region of interest" description="Disordered" evidence="12">
    <location>
        <begin position="116"/>
        <end position="144"/>
    </location>
</feature>
<dbReference type="Pfam" id="PF05181">
    <property type="entry name" value="XPA_C"/>
    <property type="match status" value="1"/>
</dbReference>
<dbReference type="SUPFAM" id="SSF46955">
    <property type="entry name" value="Putative DNA-binding domain"/>
    <property type="match status" value="1"/>
</dbReference>
<dbReference type="GO" id="GO:0000715">
    <property type="term" value="P:nucleotide-excision repair, DNA damage recognition"/>
    <property type="evidence" value="ECO:0007669"/>
    <property type="project" value="TreeGrafter"/>
</dbReference>
<gene>
    <name evidence="14" type="ORF">M011DRAFT_517277</name>
</gene>
<dbReference type="GO" id="GO:1901255">
    <property type="term" value="P:nucleotide-excision repair involved in interstrand cross-link repair"/>
    <property type="evidence" value="ECO:0007669"/>
    <property type="project" value="TreeGrafter"/>
</dbReference>
<dbReference type="GO" id="GO:0008270">
    <property type="term" value="F:zinc ion binding"/>
    <property type="evidence" value="ECO:0007669"/>
    <property type="project" value="UniProtKB-KW"/>
</dbReference>
<evidence type="ECO:0000256" key="9">
    <source>
        <dbReference type="ARBA" id="ARBA00023242"/>
    </source>
</evidence>
<sequence>MPEPSEPQPPPQRTTRSRNAEDIRRLEEARLKAKAAAQSHQPIPPAPLAGTKRPYTSITASNTPPTLRDASHPSPQKRPQNGFTQPLDNDFIQPARNFGRSDYIEYDFSKMRDTKGGFLSTEDDPNNRAMWGGKRKDEDEKPADMTLAEWERERVRRKLRENRAGPYEPGISILNAADGREEAERAAQEAEELGEEYKGRYGDGKRDVRGKCRECGSLEVDWKLQDVFDVGVCNVCREKMPEKYSLLTKTEAREDYLLTDEELKDEEILPHLEKPNPNKPHWSHMQLFLRLQVEAYAFSDKKWGSPEALDAEYEKRQKVSKARKEKKFNKKLEELKKKTRVEAYKRAKMLGDVGANVQFGDRIRGLGEKHVHEWGRSVRDPSTGMSKKRCEECGMEVEELEF</sequence>
<name>A0A6A6VJT9_9PLEO</name>